<evidence type="ECO:0000256" key="6">
    <source>
        <dbReference type="ARBA" id="ARBA00022806"/>
    </source>
</evidence>
<dbReference type="SUPFAM" id="SSF52540">
    <property type="entry name" value="P-loop containing nucleoside triphosphate hydrolases"/>
    <property type="match status" value="1"/>
</dbReference>
<comment type="similarity">
    <text evidence="1">In the N-terminal section; belongs to the CRISPR-associated nuclease Cas3-HD family.</text>
</comment>
<reference evidence="11" key="1">
    <citation type="submission" date="2024-05" db="EMBL/GenBank/DDBJ databases">
        <title>Planctomycetes of the genus Singulisphaera possess chitinolytic capabilities.</title>
        <authorList>
            <person name="Ivanova A."/>
        </authorList>
    </citation>
    <scope>NUCLEOTIDE SEQUENCE</scope>
    <source>
        <strain evidence="11">Ch08T</strain>
    </source>
</reference>
<keyword evidence="4" id="KW-0547">Nucleotide-binding</keyword>
<dbReference type="PROSITE" id="PS51643">
    <property type="entry name" value="HD_CAS3"/>
    <property type="match status" value="1"/>
</dbReference>
<dbReference type="SUPFAM" id="SSF109604">
    <property type="entry name" value="HD-domain/PDEase-like"/>
    <property type="match status" value="1"/>
</dbReference>
<dbReference type="GO" id="GO:0005524">
    <property type="term" value="F:ATP binding"/>
    <property type="evidence" value="ECO:0007669"/>
    <property type="project" value="UniProtKB-KW"/>
</dbReference>
<dbReference type="Gene3D" id="1.10.3210.30">
    <property type="match status" value="1"/>
</dbReference>
<dbReference type="InterPro" id="IPR027417">
    <property type="entry name" value="P-loop_NTPase"/>
</dbReference>
<keyword evidence="5" id="KW-0378">Hydrolase</keyword>
<evidence type="ECO:0000256" key="3">
    <source>
        <dbReference type="ARBA" id="ARBA00022723"/>
    </source>
</evidence>
<dbReference type="InterPro" id="IPR001650">
    <property type="entry name" value="Helicase_C-like"/>
</dbReference>
<evidence type="ECO:0000256" key="7">
    <source>
        <dbReference type="ARBA" id="ARBA00022840"/>
    </source>
</evidence>
<dbReference type="GO" id="GO:0016787">
    <property type="term" value="F:hydrolase activity"/>
    <property type="evidence" value="ECO:0007669"/>
    <property type="project" value="UniProtKB-KW"/>
</dbReference>
<dbReference type="InterPro" id="IPR038257">
    <property type="entry name" value="CRISPR-assoc_Cas3_HD_sf"/>
</dbReference>
<dbReference type="InterPro" id="IPR054712">
    <property type="entry name" value="Cas3-like_dom"/>
</dbReference>
<evidence type="ECO:0000256" key="1">
    <source>
        <dbReference type="ARBA" id="ARBA00006847"/>
    </source>
</evidence>
<dbReference type="InterPro" id="IPR006483">
    <property type="entry name" value="CRISPR-assoc_Cas3_HD"/>
</dbReference>
<dbReference type="Gene3D" id="3.40.50.300">
    <property type="entry name" value="P-loop containing nucleotide triphosphate hydrolases"/>
    <property type="match status" value="1"/>
</dbReference>
<dbReference type="GO" id="GO:0051607">
    <property type="term" value="P:defense response to virus"/>
    <property type="evidence" value="ECO:0007669"/>
    <property type="project" value="UniProtKB-KW"/>
</dbReference>
<keyword evidence="6 11" id="KW-0347">Helicase</keyword>
<organism evidence="11">
    <name type="scientific">Singulisphaera sp. Ch08</name>
    <dbReference type="NCBI Taxonomy" id="3120278"/>
    <lineage>
        <taxon>Bacteria</taxon>
        <taxon>Pseudomonadati</taxon>
        <taxon>Planctomycetota</taxon>
        <taxon>Planctomycetia</taxon>
        <taxon>Isosphaerales</taxon>
        <taxon>Isosphaeraceae</taxon>
        <taxon>Singulisphaera</taxon>
    </lineage>
</organism>
<evidence type="ECO:0000259" key="10">
    <source>
        <dbReference type="PROSITE" id="PS51643"/>
    </source>
</evidence>
<dbReference type="GO" id="GO:0046872">
    <property type="term" value="F:metal ion binding"/>
    <property type="evidence" value="ECO:0007669"/>
    <property type="project" value="UniProtKB-KW"/>
</dbReference>
<dbReference type="RefSeq" id="WP_406701268.1">
    <property type="nucleotide sequence ID" value="NZ_CP155447.1"/>
</dbReference>
<dbReference type="Pfam" id="PF22590">
    <property type="entry name" value="Cas3-like_C_2"/>
    <property type="match status" value="1"/>
</dbReference>
<dbReference type="EMBL" id="CP155447">
    <property type="protein sequence ID" value="XBH08414.1"/>
    <property type="molecule type" value="Genomic_DNA"/>
</dbReference>
<evidence type="ECO:0000313" key="11">
    <source>
        <dbReference type="EMBL" id="XBH08414.1"/>
    </source>
</evidence>
<sequence length="495" mass="55828">MHSQFRQLEREKLNEELMKPVKDRIIIATQVVEAGVDVSAYTLISELAPWASLVQRIGRCNRTGEDGPGRVFWIDLDIEKHHAPYESGDLQFTHEQLVALKGKDVSPKALEDFKQERAITLDFVPTHVLRRRDLLDLFDTTPDLSGNDIDIARFVRGDEKDSDVQVYWREFGLGVPGKDETFPNRLELCRVQIGIFREFLKKEKKGKRPLAYLWDHLERVWRKIGDPDREVHPGQTILLPATSGGYSIEIGWDEDSPEPVKPVALDESDRQLQEAIGDDLNSCGPEFTIVEHTEHVCTELEKSLKGLGNLPDGWSGHLTRAARWHDAGKAHDVCQRGMRKANPELDPNKLWAKSGKSGRLSYDRPRFRHELASALAALHHGLPFEAVYVIAAHHGKVRLSIRSLPDEIPPDSPDTLFAQGVHDGDTLNEVELGDEKCPALTLDLTPMRLGGEKSWTAQVLALRDALGPFRLAYMESLLRSADLQASKQERKGWKA</sequence>
<feature type="domain" description="Helicase C-terminal" evidence="9">
    <location>
        <begin position="1"/>
        <end position="106"/>
    </location>
</feature>
<protein>
    <submittedName>
        <fullName evidence="11">Helicase-related protein</fullName>
    </submittedName>
</protein>
<dbReference type="GO" id="GO:0004386">
    <property type="term" value="F:helicase activity"/>
    <property type="evidence" value="ECO:0007669"/>
    <property type="project" value="UniProtKB-KW"/>
</dbReference>
<evidence type="ECO:0000259" key="9">
    <source>
        <dbReference type="PROSITE" id="PS51194"/>
    </source>
</evidence>
<dbReference type="PROSITE" id="PS51194">
    <property type="entry name" value="HELICASE_CTER"/>
    <property type="match status" value="1"/>
</dbReference>
<name>A0AAU7CSR9_9BACT</name>
<keyword evidence="3" id="KW-0479">Metal-binding</keyword>
<keyword evidence="8" id="KW-0051">Antiviral defense</keyword>
<evidence type="ECO:0000256" key="4">
    <source>
        <dbReference type="ARBA" id="ARBA00022741"/>
    </source>
</evidence>
<feature type="domain" description="HD Cas3-type" evidence="10">
    <location>
        <begin position="282"/>
        <end position="485"/>
    </location>
</feature>
<keyword evidence="7" id="KW-0067">ATP-binding</keyword>
<accession>A0AAU7CSR9</accession>
<evidence type="ECO:0000256" key="2">
    <source>
        <dbReference type="ARBA" id="ARBA00009046"/>
    </source>
</evidence>
<dbReference type="AlphaFoldDB" id="A0AAU7CSR9"/>
<evidence type="ECO:0000256" key="8">
    <source>
        <dbReference type="ARBA" id="ARBA00023118"/>
    </source>
</evidence>
<proteinExistence type="inferred from homology"/>
<gene>
    <name evidence="11" type="ORF">V5E97_35055</name>
</gene>
<comment type="similarity">
    <text evidence="2">In the central section; belongs to the CRISPR-associated helicase Cas3 family.</text>
</comment>
<evidence type="ECO:0000256" key="5">
    <source>
        <dbReference type="ARBA" id="ARBA00022801"/>
    </source>
</evidence>